<evidence type="ECO:0000313" key="2">
    <source>
        <dbReference type="Proteomes" id="UP001597438"/>
    </source>
</evidence>
<dbReference type="CDD" id="cd07067">
    <property type="entry name" value="HP_PGM_like"/>
    <property type="match status" value="1"/>
</dbReference>
<gene>
    <name evidence="1" type="ORF">ACFSYS_13940</name>
</gene>
<keyword evidence="1" id="KW-0413">Isomerase</keyword>
<protein>
    <submittedName>
        <fullName evidence="1">Phosphoglycerate mutase family protein</fullName>
        <ecNumber evidence="1">5.4.-.-</ecNumber>
    </submittedName>
</protein>
<dbReference type="InterPro" id="IPR029033">
    <property type="entry name" value="His_PPase_superfam"/>
</dbReference>
<dbReference type="SUPFAM" id="SSF53254">
    <property type="entry name" value="Phosphoglycerate mutase-like"/>
    <property type="match status" value="1"/>
</dbReference>
<dbReference type="InterPro" id="IPR013078">
    <property type="entry name" value="His_Pase_superF_clade-1"/>
</dbReference>
<dbReference type="EC" id="5.4.-.-" evidence="1"/>
<dbReference type="EMBL" id="JBHUOJ010000032">
    <property type="protein sequence ID" value="MFD2834389.1"/>
    <property type="molecule type" value="Genomic_DNA"/>
</dbReference>
<dbReference type="GO" id="GO:0016853">
    <property type="term" value="F:isomerase activity"/>
    <property type="evidence" value="ECO:0007669"/>
    <property type="project" value="UniProtKB-KW"/>
</dbReference>
<comment type="caution">
    <text evidence="1">The sequence shown here is derived from an EMBL/GenBank/DDBJ whole genome shotgun (WGS) entry which is preliminary data.</text>
</comment>
<proteinExistence type="predicted"/>
<reference evidence="2" key="1">
    <citation type="journal article" date="2019" name="Int. J. Syst. Evol. Microbiol.">
        <title>The Global Catalogue of Microorganisms (GCM) 10K type strain sequencing project: providing services to taxonomists for standard genome sequencing and annotation.</title>
        <authorList>
            <consortium name="The Broad Institute Genomics Platform"/>
            <consortium name="The Broad Institute Genome Sequencing Center for Infectious Disease"/>
            <person name="Wu L."/>
            <person name="Ma J."/>
        </authorList>
    </citation>
    <scope>NUCLEOTIDE SEQUENCE [LARGE SCALE GENOMIC DNA]</scope>
    <source>
        <strain evidence="2">KCTC 52925</strain>
    </source>
</reference>
<name>A0ABW5X8W3_9FLAO</name>
<dbReference type="Proteomes" id="UP001597438">
    <property type="component" value="Unassembled WGS sequence"/>
</dbReference>
<dbReference type="RefSeq" id="WP_251738984.1">
    <property type="nucleotide sequence ID" value="NZ_JBHUOJ010000032.1"/>
</dbReference>
<dbReference type="PROSITE" id="PS51257">
    <property type="entry name" value="PROKAR_LIPOPROTEIN"/>
    <property type="match status" value="1"/>
</dbReference>
<dbReference type="Gene3D" id="3.40.50.1240">
    <property type="entry name" value="Phosphoglycerate mutase-like"/>
    <property type="match status" value="1"/>
</dbReference>
<sequence>MKKLLLILLVAFSSCTNVQKEASEEITTYYLIRHAEKDRSDPTNEDPELNAEGMERANKWAEVFDAVKFDAIYSTPYKRTMQTAMPTANSKKLKNLGYDPNKLFDQDFEAGTKGKTILVVGHSNTTPMFVNAILGDSVYENIDDSQNGALFIVEILPDGKKTHKVLYIN</sequence>
<keyword evidence="2" id="KW-1185">Reference proteome</keyword>
<dbReference type="Pfam" id="PF00300">
    <property type="entry name" value="His_Phos_1"/>
    <property type="match status" value="1"/>
</dbReference>
<accession>A0ABW5X8W3</accession>
<organism evidence="1 2">
    <name type="scientific">Christiangramia antarctica</name>
    <dbReference type="NCBI Taxonomy" id="2058158"/>
    <lineage>
        <taxon>Bacteria</taxon>
        <taxon>Pseudomonadati</taxon>
        <taxon>Bacteroidota</taxon>
        <taxon>Flavobacteriia</taxon>
        <taxon>Flavobacteriales</taxon>
        <taxon>Flavobacteriaceae</taxon>
        <taxon>Christiangramia</taxon>
    </lineage>
</organism>
<evidence type="ECO:0000313" key="1">
    <source>
        <dbReference type="EMBL" id="MFD2834389.1"/>
    </source>
</evidence>